<evidence type="ECO:0000313" key="1">
    <source>
        <dbReference type="EMBL" id="KRK39411.1"/>
    </source>
</evidence>
<gene>
    <name evidence="1" type="ORF">FD07_GL001207</name>
</gene>
<evidence type="ECO:0000313" key="2">
    <source>
        <dbReference type="Proteomes" id="UP000051176"/>
    </source>
</evidence>
<proteinExistence type="predicted"/>
<dbReference type="PATRIC" id="fig|1267003.4.peg.1280"/>
<protein>
    <recommendedName>
        <fullName evidence="3">DNA-directed RNA polymerase beta subunit</fullName>
    </recommendedName>
</protein>
<keyword evidence="2" id="KW-1185">Reference proteome</keyword>
<dbReference type="EMBL" id="AZCZ01000003">
    <property type="protein sequence ID" value="KRK39411.1"/>
    <property type="molecule type" value="Genomic_DNA"/>
</dbReference>
<dbReference type="OrthoDB" id="1644322at2"/>
<dbReference type="RefSeq" id="WP_020088500.1">
    <property type="nucleotide sequence ID" value="NZ_AZCZ01000003.1"/>
</dbReference>
<accession>A0A0R1H4B5</accession>
<dbReference type="Proteomes" id="UP000051176">
    <property type="component" value="Unassembled WGS sequence"/>
</dbReference>
<evidence type="ECO:0008006" key="3">
    <source>
        <dbReference type="Google" id="ProtNLM"/>
    </source>
</evidence>
<dbReference type="AlphaFoldDB" id="A0A0R1H4B5"/>
<reference evidence="1 2" key="1">
    <citation type="journal article" date="2015" name="Genome Announc.">
        <title>Expanding the biotechnology potential of lactobacilli through comparative genomics of 213 strains and associated genera.</title>
        <authorList>
            <person name="Sun Z."/>
            <person name="Harris H.M."/>
            <person name="McCann A."/>
            <person name="Guo C."/>
            <person name="Argimon S."/>
            <person name="Zhang W."/>
            <person name="Yang X."/>
            <person name="Jeffery I.B."/>
            <person name="Cooney J.C."/>
            <person name="Kagawa T.F."/>
            <person name="Liu W."/>
            <person name="Song Y."/>
            <person name="Salvetti E."/>
            <person name="Wrobel A."/>
            <person name="Rasinkangas P."/>
            <person name="Parkhill J."/>
            <person name="Rea M.C."/>
            <person name="O'Sullivan O."/>
            <person name="Ritari J."/>
            <person name="Douillard F.P."/>
            <person name="Paul Ross R."/>
            <person name="Yang R."/>
            <person name="Briner A.E."/>
            <person name="Felis G.E."/>
            <person name="de Vos W.M."/>
            <person name="Barrangou R."/>
            <person name="Klaenhammer T.R."/>
            <person name="Caufield P.W."/>
            <person name="Cui Y."/>
            <person name="Zhang H."/>
            <person name="O'Toole P.W."/>
        </authorList>
    </citation>
    <scope>NUCLEOTIDE SEQUENCE [LARGE SCALE GENOMIC DNA]</scope>
    <source>
        <strain evidence="1 2">ATCC 53295</strain>
    </source>
</reference>
<sequence>MILHQASDDKLATEFFHRDYHDRGMLKWGGFYLSDHTSALAKMHAAERVEQAQPQQPLTEIGRELAAAWHAQQPVHLQLNILDDNQVITTVDGIVAGVNEDHIVLQLANDRFRYLTLTEIRWVAWVR</sequence>
<organism evidence="1 2">
    <name type="scientific">Levilactobacillus parabrevis ATCC 53295</name>
    <dbReference type="NCBI Taxonomy" id="1267003"/>
    <lineage>
        <taxon>Bacteria</taxon>
        <taxon>Bacillati</taxon>
        <taxon>Bacillota</taxon>
        <taxon>Bacilli</taxon>
        <taxon>Lactobacillales</taxon>
        <taxon>Lactobacillaceae</taxon>
        <taxon>Levilactobacillus</taxon>
    </lineage>
</organism>
<dbReference type="STRING" id="357278.IV61_GL000121"/>
<comment type="caution">
    <text evidence="1">The sequence shown here is derived from an EMBL/GenBank/DDBJ whole genome shotgun (WGS) entry which is preliminary data.</text>
</comment>
<dbReference type="eggNOG" id="ENOG5033CM8">
    <property type="taxonomic scope" value="Bacteria"/>
</dbReference>
<name>A0A0R1H4B5_9LACO</name>